<reference evidence="5" key="4">
    <citation type="submission" date="2024-05" db="EMBL/GenBank/DDBJ databases">
        <authorList>
            <person name="Sun Q."/>
            <person name="Zhou Y."/>
        </authorList>
    </citation>
    <scope>NUCLEOTIDE SEQUENCE</scope>
    <source>
        <strain evidence="5">CGMCC 1.15644</strain>
    </source>
</reference>
<evidence type="ECO:0000313" key="5">
    <source>
        <dbReference type="EMBL" id="GGE65480.1"/>
    </source>
</evidence>
<accession>A0A4R2H7S6</accession>
<protein>
    <submittedName>
        <fullName evidence="6">AraC-like DNA-binding protein</fullName>
    </submittedName>
</protein>
<dbReference type="EMBL" id="SLWO01000006">
    <property type="protein sequence ID" value="TCO22556.1"/>
    <property type="molecule type" value="Genomic_DNA"/>
</dbReference>
<dbReference type="Proteomes" id="UP000622648">
    <property type="component" value="Unassembled WGS sequence"/>
</dbReference>
<dbReference type="Pfam" id="PF12833">
    <property type="entry name" value="HTH_18"/>
    <property type="match status" value="1"/>
</dbReference>
<keyword evidence="3" id="KW-0804">Transcription</keyword>
<evidence type="ECO:0000313" key="7">
    <source>
        <dbReference type="Proteomes" id="UP000295684"/>
    </source>
</evidence>
<dbReference type="GO" id="GO:0043565">
    <property type="term" value="F:sequence-specific DNA binding"/>
    <property type="evidence" value="ECO:0007669"/>
    <property type="project" value="InterPro"/>
</dbReference>
<dbReference type="InterPro" id="IPR009057">
    <property type="entry name" value="Homeodomain-like_sf"/>
</dbReference>
<keyword evidence="8" id="KW-1185">Reference proteome</keyword>
<evidence type="ECO:0000256" key="2">
    <source>
        <dbReference type="ARBA" id="ARBA00023125"/>
    </source>
</evidence>
<name>A0A4R2H7S6_9SPHI</name>
<dbReference type="OrthoDB" id="1007667at2"/>
<reference evidence="8" key="2">
    <citation type="journal article" date="2019" name="Int. J. Syst. Evol. Microbiol.">
        <title>The Global Catalogue of Microorganisms (GCM) 10K type strain sequencing project: providing services to taxonomists for standard genome sequencing and annotation.</title>
        <authorList>
            <consortium name="The Broad Institute Genomics Platform"/>
            <consortium name="The Broad Institute Genome Sequencing Center for Infectious Disease"/>
            <person name="Wu L."/>
            <person name="Ma J."/>
        </authorList>
    </citation>
    <scope>NUCLEOTIDE SEQUENCE [LARGE SCALE GENOMIC DNA]</scope>
    <source>
        <strain evidence="8">CGMCC 1.15644</strain>
    </source>
</reference>
<evidence type="ECO:0000259" key="4">
    <source>
        <dbReference type="PROSITE" id="PS01124"/>
    </source>
</evidence>
<keyword evidence="2 6" id="KW-0238">DNA-binding</keyword>
<dbReference type="RefSeq" id="WP_132534504.1">
    <property type="nucleotide sequence ID" value="NZ_BMJO01000006.1"/>
</dbReference>
<feature type="domain" description="HTH araC/xylS-type" evidence="4">
    <location>
        <begin position="195"/>
        <end position="293"/>
    </location>
</feature>
<dbReference type="Gene3D" id="1.10.10.60">
    <property type="entry name" value="Homeodomain-like"/>
    <property type="match status" value="1"/>
</dbReference>
<proteinExistence type="predicted"/>
<dbReference type="SMART" id="SM00342">
    <property type="entry name" value="HTH_ARAC"/>
    <property type="match status" value="1"/>
</dbReference>
<evidence type="ECO:0000313" key="8">
    <source>
        <dbReference type="Proteomes" id="UP000622648"/>
    </source>
</evidence>
<reference evidence="6 7" key="3">
    <citation type="submission" date="2019-03" db="EMBL/GenBank/DDBJ databases">
        <title>Genomic Encyclopedia of Type Strains, Phase IV (KMG-IV): sequencing the most valuable type-strain genomes for metagenomic binning, comparative biology and taxonomic classification.</title>
        <authorList>
            <person name="Goeker M."/>
        </authorList>
    </citation>
    <scope>NUCLEOTIDE SEQUENCE [LARGE SCALE GENOMIC DNA]</scope>
    <source>
        <strain evidence="6 7">DSM 103236</strain>
    </source>
</reference>
<dbReference type="Proteomes" id="UP000295684">
    <property type="component" value="Unassembled WGS sequence"/>
</dbReference>
<sequence>MQRTSNHNIPQEMGFVYNSNDSEGLEVSRITHLSKGVCNNQPFRAASFAFILVIKGRINIKTNFRNETLKEKDIFFVFPDSVYEVMDHTDFSFIKITFNKDYLSKEGIFLTAAQHYTVFQRKFINKFSLKRDEYHDLYHDVLALEKKLKISADMPYRNDIIRNSFIEILYDLLLSHNNRDNFEPPKRDSKFEMTTKFLNLLSLHFKKERLVIFYAGKLFITPRHLSQVVKSVTGKTAGELIDEIVIGEAKILLANYAHNISSVAEALNFANASFFGKYFKKNTGISPSVYRMENRLPHQTIF</sequence>
<evidence type="ECO:0000256" key="1">
    <source>
        <dbReference type="ARBA" id="ARBA00023015"/>
    </source>
</evidence>
<reference evidence="5" key="1">
    <citation type="journal article" date="2014" name="Int. J. Syst. Evol. Microbiol.">
        <title>Complete genome of a new Firmicutes species belonging to the dominant human colonic microbiota ('Ruminococcus bicirculans') reveals two chromosomes and a selective capacity to utilize plant glucans.</title>
        <authorList>
            <consortium name="NISC Comparative Sequencing Program"/>
            <person name="Wegmann U."/>
            <person name="Louis P."/>
            <person name="Goesmann A."/>
            <person name="Henrissat B."/>
            <person name="Duncan S.H."/>
            <person name="Flint H.J."/>
        </authorList>
    </citation>
    <scope>NUCLEOTIDE SEQUENCE</scope>
    <source>
        <strain evidence="5">CGMCC 1.15644</strain>
    </source>
</reference>
<evidence type="ECO:0000313" key="6">
    <source>
        <dbReference type="EMBL" id="TCO22556.1"/>
    </source>
</evidence>
<dbReference type="InterPro" id="IPR018060">
    <property type="entry name" value="HTH_AraC"/>
</dbReference>
<dbReference type="SUPFAM" id="SSF46689">
    <property type="entry name" value="Homeodomain-like"/>
    <property type="match status" value="1"/>
</dbReference>
<dbReference type="EMBL" id="BMJO01000006">
    <property type="protein sequence ID" value="GGE65480.1"/>
    <property type="molecule type" value="Genomic_DNA"/>
</dbReference>
<keyword evidence="1" id="KW-0805">Transcription regulation</keyword>
<dbReference type="PROSITE" id="PS01124">
    <property type="entry name" value="HTH_ARAC_FAMILY_2"/>
    <property type="match status" value="1"/>
</dbReference>
<dbReference type="PANTHER" id="PTHR43280">
    <property type="entry name" value="ARAC-FAMILY TRANSCRIPTIONAL REGULATOR"/>
    <property type="match status" value="1"/>
</dbReference>
<dbReference type="AlphaFoldDB" id="A0A4R2H7S6"/>
<gene>
    <name evidence="6" type="ORF">EV200_106198</name>
    <name evidence="5" type="ORF">GCM10011413_34910</name>
</gene>
<evidence type="ECO:0000256" key="3">
    <source>
        <dbReference type="ARBA" id="ARBA00023163"/>
    </source>
</evidence>
<comment type="caution">
    <text evidence="6">The sequence shown here is derived from an EMBL/GenBank/DDBJ whole genome shotgun (WGS) entry which is preliminary data.</text>
</comment>
<dbReference type="GO" id="GO:0003700">
    <property type="term" value="F:DNA-binding transcription factor activity"/>
    <property type="evidence" value="ECO:0007669"/>
    <property type="project" value="InterPro"/>
</dbReference>
<organism evidence="6 7">
    <name type="scientific">Pedobacter psychrotolerans</name>
    <dbReference type="NCBI Taxonomy" id="1843235"/>
    <lineage>
        <taxon>Bacteria</taxon>
        <taxon>Pseudomonadati</taxon>
        <taxon>Bacteroidota</taxon>
        <taxon>Sphingobacteriia</taxon>
        <taxon>Sphingobacteriales</taxon>
        <taxon>Sphingobacteriaceae</taxon>
        <taxon>Pedobacter</taxon>
    </lineage>
</organism>
<dbReference type="PANTHER" id="PTHR43280:SF32">
    <property type="entry name" value="TRANSCRIPTIONAL REGULATORY PROTEIN"/>
    <property type="match status" value="1"/>
</dbReference>